<feature type="region of interest" description="Disordered" evidence="8">
    <location>
        <begin position="1121"/>
        <end position="1175"/>
    </location>
</feature>
<protein>
    <submittedName>
        <fullName evidence="10">Inner centromere protein</fullName>
    </submittedName>
</protein>
<feature type="compositionally biased region" description="Low complexity" evidence="8">
    <location>
        <begin position="790"/>
        <end position="808"/>
    </location>
</feature>
<feature type="compositionally biased region" description="Acidic residues" evidence="8">
    <location>
        <begin position="535"/>
        <end position="544"/>
    </location>
</feature>
<feature type="compositionally biased region" description="Basic and acidic residues" evidence="8">
    <location>
        <begin position="644"/>
        <end position="656"/>
    </location>
</feature>
<dbReference type="InterPro" id="IPR005635">
    <property type="entry name" value="Inner_centromere_prot_ARK-bd"/>
</dbReference>
<proteinExistence type="inferred from homology"/>
<dbReference type="GO" id="GO:0007059">
    <property type="term" value="P:chromosome segregation"/>
    <property type="evidence" value="ECO:0007669"/>
    <property type="project" value="UniProtKB-KW"/>
</dbReference>
<feature type="compositionally biased region" description="Basic and acidic residues" evidence="8">
    <location>
        <begin position="344"/>
        <end position="357"/>
    </location>
</feature>
<dbReference type="AlphaFoldDB" id="A0A6S6W547"/>
<sequence>MATRTKAPTVGSAGWILEERHQSNTLVSQELEDFGFSVRNELEWLNEHMFDILASERQHNLDVFKTPGKLRGKTPRTARKKAVDRQPLASIQSANVQHLSPAEQSLRNVKARFQIAEDTQSENTMRQSPNKRTPIARQLFSKTGSAGKENLNNNFQANVYDKRPAQPLAAPWSPIQSTQDTILSSQASDVFSPPQTQLTQPTQPADSFRHSFDDKEESRDNGDSFVSAKDSFASKGVSKESPRKEVSIMDVDDEYKADQSQSDVQGTMVHHELSDREDEDMRDLSEFPDPPPRAVSEQYSISAETHDALDTANNRAVAPEPKNLYLPEQSTTPAGPPPASPEAEVEHDGTVLHHEIDDQTDMEDDVRSPSDNSSPVKPLVRKSSLTFASLPAREPLLAKKSMGNRVSRTSHLDANKGRNSHMGRFTGGKSLGGSQLAHPAELQHADDTDTDIERPELQREESETTKAHNKTSTQRLFERINMLKQQNEAPKRISQNILSQQSQPQSYSSTQAREDAESVQTSQPAYPSLPPPEPAQEEDDDDDWISPVRTVAPAPKPTRPVLGKSYTTDARQSPQKTSPAKLASVSNPDLSAGAESTTPVGSPTTRKYMDAPLSASKSKLYSAFRAAKEKLIGSSAASAQVKMDTLRERESPERPKLPSQDSSDEVFSSPKRSEKPASIFDHIRSPSKDSDKSSNKSATPSSPLKSDGRRTRSSTEREKQKERETREKEVREAKQEQRADDRLKQMREKEQKKAAAQAQKLRAMGAKTPTAMSSQSSLRQPTAVGTSKTPAQPAPQQQQQQQPQPQQPLFRPGIPRSNTVSSREDVDSAEDMPPPPAPKSLLPTTKTTKAPLREPRKLAKPSSKDGIHKAKAPQKIMVNLKSSHYGQAPPPAPRPASQAAGKVAASKPAPSGSSRPASALSAKSGPSSKATQPMVKPAAPRVGRPPTQVVEKPKAPASQPARADLGAARPVSRLQTVQDANRINIPPMNPAKPPKRQFPGEGDETLHRPAKRPSQQAKNLVPMTPAHAQFAKGKIPFAESAHAPQSQAQQIQYPNGDDIKLPEIMTDSEDEDSENEFEQPSWVNTPNLREMLSNQQLMDPEHIFGPIAPLEMEKVFPNKERHKRFRERTSSAYWANDEVTAEEKRKEREARERLVRDGGWTYNPSPLPKQAGSSR</sequence>
<evidence type="ECO:0000259" key="9">
    <source>
        <dbReference type="Pfam" id="PF03941"/>
    </source>
</evidence>
<dbReference type="GO" id="GO:0005634">
    <property type="term" value="C:nucleus"/>
    <property type="evidence" value="ECO:0007669"/>
    <property type="project" value="UniProtKB-SubCell"/>
</dbReference>
<dbReference type="PANTHER" id="PTHR13142:SF1">
    <property type="entry name" value="INNER CENTROMERE PROTEIN"/>
    <property type="match status" value="1"/>
</dbReference>
<evidence type="ECO:0000256" key="4">
    <source>
        <dbReference type="ARBA" id="ARBA00022490"/>
    </source>
</evidence>
<comment type="similarity">
    <text evidence="3">Belongs to the INCENP family.</text>
</comment>
<evidence type="ECO:0000256" key="8">
    <source>
        <dbReference type="SAM" id="MobiDB-lite"/>
    </source>
</evidence>
<feature type="domain" description="Inner centromere protein ARK-binding" evidence="9">
    <location>
        <begin position="1063"/>
        <end position="1116"/>
    </location>
</feature>
<comment type="subcellular location">
    <subcellularLocation>
        <location evidence="2">Cytoplasm</location>
        <location evidence="2">Cytoskeleton</location>
        <location evidence="2">Spindle</location>
    </subcellularLocation>
    <subcellularLocation>
        <location evidence="1">Nucleus</location>
    </subcellularLocation>
</comment>
<feature type="compositionally biased region" description="Low complexity" evidence="8">
    <location>
        <begin position="754"/>
        <end position="764"/>
    </location>
</feature>
<dbReference type="Pfam" id="PF03941">
    <property type="entry name" value="INCENP_ARK-bind"/>
    <property type="match status" value="1"/>
</dbReference>
<accession>A0A6S6W547</accession>
<feature type="compositionally biased region" description="Basic and acidic residues" evidence="8">
    <location>
        <begin position="671"/>
        <end position="694"/>
    </location>
</feature>
<dbReference type="GO" id="GO:0005819">
    <property type="term" value="C:spindle"/>
    <property type="evidence" value="ECO:0007669"/>
    <property type="project" value="UniProtKB-SubCell"/>
</dbReference>
<feature type="region of interest" description="Disordered" evidence="8">
    <location>
        <begin position="190"/>
        <end position="614"/>
    </location>
</feature>
<dbReference type="Proteomes" id="UP000472372">
    <property type="component" value="Chromosome 5"/>
</dbReference>
<feature type="compositionally biased region" description="Basic and acidic residues" evidence="8">
    <location>
        <begin position="237"/>
        <end position="247"/>
    </location>
</feature>
<feature type="compositionally biased region" description="Basic and acidic residues" evidence="8">
    <location>
        <begin position="207"/>
        <end position="222"/>
    </location>
</feature>
<evidence type="ECO:0000256" key="5">
    <source>
        <dbReference type="ARBA" id="ARBA00022829"/>
    </source>
</evidence>
<feature type="region of interest" description="Disordered" evidence="8">
    <location>
        <begin position="1039"/>
        <end position="1087"/>
    </location>
</feature>
<evidence type="ECO:0000256" key="2">
    <source>
        <dbReference type="ARBA" id="ARBA00004186"/>
    </source>
</evidence>
<keyword evidence="5" id="KW-0159">Chromosome partition</keyword>
<organism evidence="10 11">
    <name type="scientific">Pyrenophora teres f. teres</name>
    <dbReference type="NCBI Taxonomy" id="97479"/>
    <lineage>
        <taxon>Eukaryota</taxon>
        <taxon>Fungi</taxon>
        <taxon>Dikarya</taxon>
        <taxon>Ascomycota</taxon>
        <taxon>Pezizomycotina</taxon>
        <taxon>Dothideomycetes</taxon>
        <taxon>Pleosporomycetidae</taxon>
        <taxon>Pleosporales</taxon>
        <taxon>Pleosporineae</taxon>
        <taxon>Pleosporaceae</taxon>
        <taxon>Pyrenophora</taxon>
    </lineage>
</organism>
<dbReference type="PANTHER" id="PTHR13142">
    <property type="entry name" value="INNER CENTROMERE PROTEIN"/>
    <property type="match status" value="1"/>
</dbReference>
<feature type="compositionally biased region" description="Low complexity" evidence="8">
    <location>
        <begin position="895"/>
        <end position="922"/>
    </location>
</feature>
<dbReference type="EMBL" id="HG992981">
    <property type="protein sequence ID" value="CAE7179708.1"/>
    <property type="molecule type" value="Genomic_DNA"/>
</dbReference>
<gene>
    <name evidence="10" type="ORF">PTTW11_06623</name>
</gene>
<feature type="compositionally biased region" description="Basic and acidic residues" evidence="8">
    <location>
        <begin position="441"/>
        <end position="466"/>
    </location>
</feature>
<feature type="compositionally biased region" description="Polar residues" evidence="8">
    <location>
        <begin position="483"/>
        <end position="498"/>
    </location>
</feature>
<evidence type="ECO:0000313" key="11">
    <source>
        <dbReference type="Proteomes" id="UP000472372"/>
    </source>
</evidence>
<keyword evidence="4" id="KW-0963">Cytoplasm</keyword>
<feature type="compositionally biased region" description="Basic and acidic residues" evidence="8">
    <location>
        <begin position="851"/>
        <end position="868"/>
    </location>
</feature>
<evidence type="ECO:0000256" key="7">
    <source>
        <dbReference type="ARBA" id="ARBA00023242"/>
    </source>
</evidence>
<evidence type="ECO:0000313" key="10">
    <source>
        <dbReference type="EMBL" id="CAE7179708.1"/>
    </source>
</evidence>
<feature type="compositionally biased region" description="Acidic residues" evidence="8">
    <location>
        <begin position="1066"/>
        <end position="1077"/>
    </location>
</feature>
<name>A0A6S6W547_9PLEO</name>
<feature type="compositionally biased region" description="Low complexity" evidence="8">
    <location>
        <begin position="499"/>
        <end position="511"/>
    </location>
</feature>
<feature type="compositionally biased region" description="Polar residues" evidence="8">
    <location>
        <begin position="565"/>
        <end position="605"/>
    </location>
</feature>
<evidence type="ECO:0000256" key="6">
    <source>
        <dbReference type="ARBA" id="ARBA00023212"/>
    </source>
</evidence>
<feature type="compositionally biased region" description="Polar residues" evidence="8">
    <location>
        <begin position="1043"/>
        <end position="1053"/>
    </location>
</feature>
<keyword evidence="7" id="KW-0539">Nucleus</keyword>
<evidence type="ECO:0000256" key="3">
    <source>
        <dbReference type="ARBA" id="ARBA00010042"/>
    </source>
</evidence>
<feature type="compositionally biased region" description="Basic and acidic residues" evidence="8">
    <location>
        <begin position="706"/>
        <end position="753"/>
    </location>
</feature>
<feature type="compositionally biased region" description="Low complexity" evidence="8">
    <location>
        <begin position="839"/>
        <end position="850"/>
    </location>
</feature>
<feature type="compositionally biased region" description="Basic and acidic residues" evidence="8">
    <location>
        <begin position="1141"/>
        <end position="1156"/>
    </location>
</feature>
<reference evidence="10" key="1">
    <citation type="submission" date="2021-02" db="EMBL/GenBank/DDBJ databases">
        <authorList>
            <person name="Syme A R."/>
            <person name="Syme A R."/>
            <person name="Moolhuijzen P."/>
        </authorList>
    </citation>
    <scope>NUCLEOTIDE SEQUENCE</scope>
    <source>
        <strain evidence="10">W1-1</strain>
    </source>
</reference>
<evidence type="ECO:0000256" key="1">
    <source>
        <dbReference type="ARBA" id="ARBA00004123"/>
    </source>
</evidence>
<feature type="compositionally biased region" description="Low complexity" evidence="8">
    <location>
        <begin position="193"/>
        <end position="204"/>
    </location>
</feature>
<feature type="region of interest" description="Disordered" evidence="8">
    <location>
        <begin position="631"/>
        <end position="1020"/>
    </location>
</feature>
<feature type="compositionally biased region" description="Polar residues" evidence="8">
    <location>
        <begin position="770"/>
        <end position="789"/>
    </location>
</feature>
<keyword evidence="6" id="KW-0206">Cytoskeleton</keyword>